<comment type="caution">
    <text evidence="2">The sequence shown here is derived from an EMBL/GenBank/DDBJ whole genome shotgun (WGS) entry which is preliminary data.</text>
</comment>
<proteinExistence type="predicted"/>
<dbReference type="RefSeq" id="WP_377172912.1">
    <property type="nucleotide sequence ID" value="NZ_JBHTJC010000006.1"/>
</dbReference>
<dbReference type="SUPFAM" id="SSF51294">
    <property type="entry name" value="Hedgehog/intein (Hint) domain"/>
    <property type="match status" value="1"/>
</dbReference>
<reference evidence="2 3" key="1">
    <citation type="submission" date="2024-10" db="EMBL/GenBank/DDBJ databases">
        <authorList>
            <person name="Yang X.-N."/>
        </authorList>
    </citation>
    <scope>NUCLEOTIDE SEQUENCE [LARGE SCALE GENOMIC DNA]</scope>
    <source>
        <strain evidence="2 3">CAU 1059</strain>
    </source>
</reference>
<name>A0ABW7IB13_9RHOB</name>
<feature type="domain" description="Hedgehog/Intein (Hint)" evidence="1">
    <location>
        <begin position="180"/>
        <end position="317"/>
    </location>
</feature>
<evidence type="ECO:0000259" key="1">
    <source>
        <dbReference type="Pfam" id="PF13403"/>
    </source>
</evidence>
<sequence length="364" mass="38971">MGWIGIANHSEGRFDAEGLGRRSAARGADPATPLTGHAEAGTILIDTYLSPDARPQTLLSFQRAASGDGMLALKVVPTGGIVLIDAQAGDVRHAALNHDLDGRSEQVRVRYSWRAGAEGSLTLKHLSSGRIRRAPVAPGHAVALEDLRMLTRFPAHRVMDPDVSFIAVSDAVEPIGAMPGLTAATPIATPRGPVPVARLRRGDTVLTAEGEVVPILRMISQTVPARGSLRPVRLRAPFFGLQRDIVIGPHQRLVIGGSQVEYMFGTEAVLVPARHLVNGSSAYHAKGPDLVTYHHMLLPEHQAIVAAGCPVESLYIGRLRRNRAALEASPLAGLDASRLPEHARPIWPVLKPFEARTLAMQRAA</sequence>
<gene>
    <name evidence="2" type="ORF">ACGRVM_15845</name>
</gene>
<evidence type="ECO:0000313" key="2">
    <source>
        <dbReference type="EMBL" id="MFH0255380.1"/>
    </source>
</evidence>
<dbReference type="InterPro" id="IPR028992">
    <property type="entry name" value="Hedgehog/Intein_dom"/>
</dbReference>
<accession>A0ABW7IB13</accession>
<dbReference type="Proteomes" id="UP001607157">
    <property type="component" value="Unassembled WGS sequence"/>
</dbReference>
<dbReference type="EMBL" id="JBIHMM010000007">
    <property type="protein sequence ID" value="MFH0255380.1"/>
    <property type="molecule type" value="Genomic_DNA"/>
</dbReference>
<dbReference type="InterPro" id="IPR036844">
    <property type="entry name" value="Hint_dom_sf"/>
</dbReference>
<keyword evidence="3" id="KW-1185">Reference proteome</keyword>
<organism evidence="2 3">
    <name type="scientific">Roseovarius aquimarinus</name>
    <dbReference type="NCBI Taxonomy" id="1229156"/>
    <lineage>
        <taxon>Bacteria</taxon>
        <taxon>Pseudomonadati</taxon>
        <taxon>Pseudomonadota</taxon>
        <taxon>Alphaproteobacteria</taxon>
        <taxon>Rhodobacterales</taxon>
        <taxon>Roseobacteraceae</taxon>
        <taxon>Roseovarius</taxon>
    </lineage>
</organism>
<protein>
    <submittedName>
        <fullName evidence="2">Hint domain-containing protein</fullName>
    </submittedName>
</protein>
<dbReference type="Pfam" id="PF13403">
    <property type="entry name" value="Hint_2"/>
    <property type="match status" value="1"/>
</dbReference>
<evidence type="ECO:0000313" key="3">
    <source>
        <dbReference type="Proteomes" id="UP001607157"/>
    </source>
</evidence>